<reference evidence="5 6" key="1">
    <citation type="submission" date="2023-09" db="EMBL/GenBank/DDBJ databases">
        <title>Complete-Gapless Cercospora beticola genome.</title>
        <authorList>
            <person name="Wyatt N.A."/>
            <person name="Spanner R.E."/>
            <person name="Bolton M.D."/>
        </authorList>
    </citation>
    <scope>NUCLEOTIDE SEQUENCE [LARGE SCALE GENOMIC DNA]</scope>
    <source>
        <strain evidence="5">Cb09-40</strain>
    </source>
</reference>
<dbReference type="PANTHER" id="PTHR47785">
    <property type="entry name" value="ZN(II)2CYS6 TRANSCRIPTION FACTOR (EUROFUNG)-RELATED-RELATED"/>
    <property type="match status" value="1"/>
</dbReference>
<evidence type="ECO:0000256" key="2">
    <source>
        <dbReference type="ARBA" id="ARBA00023242"/>
    </source>
</evidence>
<name>A0ABZ0NZE5_CERBT</name>
<keyword evidence="1" id="KW-0479">Metal-binding</keyword>
<dbReference type="InterPro" id="IPR001138">
    <property type="entry name" value="Zn2Cys6_DnaBD"/>
</dbReference>
<dbReference type="EMBL" id="CP134189">
    <property type="protein sequence ID" value="WPB04934.1"/>
    <property type="molecule type" value="Genomic_DNA"/>
</dbReference>
<dbReference type="InterPro" id="IPR007219">
    <property type="entry name" value="XnlR_reg_dom"/>
</dbReference>
<dbReference type="PROSITE" id="PS50048">
    <property type="entry name" value="ZN2_CY6_FUNGAL_2"/>
    <property type="match status" value="1"/>
</dbReference>
<accession>A0ABZ0NZE5</accession>
<dbReference type="Proteomes" id="UP001302367">
    <property type="component" value="Chromosome 6"/>
</dbReference>
<keyword evidence="2" id="KW-0539">Nucleus</keyword>
<dbReference type="CDD" id="cd12148">
    <property type="entry name" value="fungal_TF_MHR"/>
    <property type="match status" value="1"/>
</dbReference>
<proteinExistence type="predicted"/>
<dbReference type="SMART" id="SM00066">
    <property type="entry name" value="GAL4"/>
    <property type="match status" value="1"/>
</dbReference>
<dbReference type="InterPro" id="IPR036864">
    <property type="entry name" value="Zn2-C6_fun-type_DNA-bd_sf"/>
</dbReference>
<dbReference type="Gene3D" id="4.10.240.10">
    <property type="entry name" value="Zn(2)-C6 fungal-type DNA-binding domain"/>
    <property type="match status" value="1"/>
</dbReference>
<dbReference type="GeneID" id="35432165"/>
<dbReference type="PROSITE" id="PS00463">
    <property type="entry name" value="ZN2_CY6_FUNGAL_1"/>
    <property type="match status" value="1"/>
</dbReference>
<gene>
    <name evidence="5" type="ORF">RHO25_009582</name>
</gene>
<feature type="region of interest" description="Disordered" evidence="3">
    <location>
        <begin position="196"/>
        <end position="238"/>
    </location>
</feature>
<dbReference type="RefSeq" id="XP_023454098.2">
    <property type="nucleotide sequence ID" value="XM_023601113.2"/>
</dbReference>
<evidence type="ECO:0000313" key="6">
    <source>
        <dbReference type="Proteomes" id="UP001302367"/>
    </source>
</evidence>
<keyword evidence="6" id="KW-1185">Reference proteome</keyword>
<organism evidence="5 6">
    <name type="scientific">Cercospora beticola</name>
    <name type="common">Sugarbeet leaf spot fungus</name>
    <dbReference type="NCBI Taxonomy" id="122368"/>
    <lineage>
        <taxon>Eukaryota</taxon>
        <taxon>Fungi</taxon>
        <taxon>Dikarya</taxon>
        <taxon>Ascomycota</taxon>
        <taxon>Pezizomycotina</taxon>
        <taxon>Dothideomycetes</taxon>
        <taxon>Dothideomycetidae</taxon>
        <taxon>Mycosphaerellales</taxon>
        <taxon>Mycosphaerellaceae</taxon>
        <taxon>Cercospora</taxon>
    </lineage>
</organism>
<protein>
    <recommendedName>
        <fullName evidence="4">Zn(2)-C6 fungal-type domain-containing protein</fullName>
    </recommendedName>
</protein>
<sequence length="801" mass="90836">MVAKNNVNLQRRGRLTWCRTTQRQNRSSSAERHATRLIARGTNSTAGRRDCRCQHRAFQAEVQNAGEAWWRLHQITSQNARCSIRPTLPVRARQANCAPCDSMDPQQPDPAMASTSPHGFAESAHRRERAVIAAQACQTCRNRKSKCDEARPKCGLCRRLNVECVYREPLPTKKDKTMVHILDTLTRLENKFDNLALGSTGSSTPETNVSSHGAATSTPATSLRQYQSGNEQSTPRFPTELQQGYHHLTVPHKIILWPSVYIHLVNSGISAASDLQYVLQEGTQWFIKQEMRSHQDPLPAEPGLQSYYVQDPAGGQSKPPRVAFHALTPPRIQEYCDAYFNTFNVLAPVLNRDTFMSGIINPILQRGFADGESSSVLALLVLALGQVASEGVFERPISMVNGTPSGFRGGTAERPPGLETFNEARRRLGFVATQMSLENVQILLLQGTYYEATAKHLDFWRSTVTASMACQVLLKCETIDWQSHHGDLVKRAYWTCVLSEDLYHLDLDLPQSGIQTFEDVVPLPYFTEGQEMHTPGFPVHTSGASTYEDRDRSHFQYHFLAMIALRRLISRIHEVIHESSSTQSESSDDYGGPPVTVIREMARQLESWRSLLPRPLQWQDTEQLDFPNIDITGRRPNEPLFSPDQGPVPIGHKYNLDLVTAQLRTRFYYARFMMYRPFVYKALHFPELMTEEDANYCGLAIRASLLWPMAMAPPKNKKRLVPHLFAWTQNFMGILLILRMTTENECLRRICDEHVNRDEITSTVSCMLEWVRDVRQVDGIAEWSWRILEPLYAVGQGQSHG</sequence>
<evidence type="ECO:0000256" key="3">
    <source>
        <dbReference type="SAM" id="MobiDB-lite"/>
    </source>
</evidence>
<evidence type="ECO:0000313" key="5">
    <source>
        <dbReference type="EMBL" id="WPB04934.1"/>
    </source>
</evidence>
<dbReference type="InterPro" id="IPR053181">
    <property type="entry name" value="EcdB-like_regulator"/>
</dbReference>
<evidence type="ECO:0000259" key="4">
    <source>
        <dbReference type="PROSITE" id="PS50048"/>
    </source>
</evidence>
<dbReference type="SUPFAM" id="SSF57701">
    <property type="entry name" value="Zn2/Cys6 DNA-binding domain"/>
    <property type="match status" value="1"/>
</dbReference>
<feature type="compositionally biased region" description="Polar residues" evidence="3">
    <location>
        <begin position="197"/>
        <end position="238"/>
    </location>
</feature>
<feature type="domain" description="Zn(2)-C6 fungal-type" evidence="4">
    <location>
        <begin position="136"/>
        <end position="166"/>
    </location>
</feature>
<dbReference type="PANTHER" id="PTHR47785:SF6">
    <property type="entry name" value="ZN(II)2CYS6 TRANSCRIPTION FACTOR (EUROFUNG)"/>
    <property type="match status" value="1"/>
</dbReference>
<evidence type="ECO:0000256" key="1">
    <source>
        <dbReference type="ARBA" id="ARBA00022723"/>
    </source>
</evidence>
<dbReference type="CDD" id="cd00067">
    <property type="entry name" value="GAL4"/>
    <property type="match status" value="1"/>
</dbReference>
<dbReference type="Pfam" id="PF00172">
    <property type="entry name" value="Zn_clus"/>
    <property type="match status" value="1"/>
</dbReference>
<dbReference type="Pfam" id="PF04082">
    <property type="entry name" value="Fungal_trans"/>
    <property type="match status" value="1"/>
</dbReference>